<keyword evidence="4" id="KW-0812">Transmembrane</keyword>
<keyword evidence="3 9" id="KW-0808">Transferase</keyword>
<keyword evidence="6" id="KW-1133">Transmembrane helix</keyword>
<evidence type="ECO:0000256" key="6">
    <source>
        <dbReference type="ARBA" id="ARBA00022989"/>
    </source>
</evidence>
<keyword evidence="7 9" id="KW-0333">Golgi apparatus</keyword>
<dbReference type="PANTHER" id="PTHR12369">
    <property type="entry name" value="CHONDROITIN SYNTHASE"/>
    <property type="match status" value="1"/>
</dbReference>
<evidence type="ECO:0000256" key="1">
    <source>
        <dbReference type="ARBA" id="ARBA00004447"/>
    </source>
</evidence>
<dbReference type="SUPFAM" id="SSF53448">
    <property type="entry name" value="Nucleotide-diphospho-sugar transferases"/>
    <property type="match status" value="1"/>
</dbReference>
<protein>
    <recommendedName>
        <fullName evidence="9">Hexosyltransferase</fullName>
        <ecNumber evidence="9">2.4.1.-</ecNumber>
    </recommendedName>
</protein>
<dbReference type="InterPro" id="IPR008428">
    <property type="entry name" value="Chond_GalNAc"/>
</dbReference>
<evidence type="ECO:0000313" key="10">
    <source>
        <dbReference type="EMBL" id="CAB3389020.1"/>
    </source>
</evidence>
<evidence type="ECO:0000256" key="5">
    <source>
        <dbReference type="ARBA" id="ARBA00022968"/>
    </source>
</evidence>
<name>A0A8S1E6M3_9INSE</name>
<keyword evidence="8" id="KW-0472">Membrane</keyword>
<keyword evidence="11" id="KW-1185">Reference proteome</keyword>
<keyword evidence="5 9" id="KW-0735">Signal-anchor</keyword>
<dbReference type="GO" id="GO:0047238">
    <property type="term" value="F:glucuronosyl-N-acetylgalactosaminyl-proteoglycan 4-beta-N-acetylgalactosaminyltransferase activity"/>
    <property type="evidence" value="ECO:0007669"/>
    <property type="project" value="TreeGrafter"/>
</dbReference>
<evidence type="ECO:0000256" key="8">
    <source>
        <dbReference type="ARBA" id="ARBA00023136"/>
    </source>
</evidence>
<evidence type="ECO:0000256" key="7">
    <source>
        <dbReference type="ARBA" id="ARBA00023034"/>
    </source>
</evidence>
<comment type="caution">
    <text evidence="10">The sequence shown here is derived from an EMBL/GenBank/DDBJ whole genome shotgun (WGS) entry which is preliminary data.</text>
</comment>
<accession>A0A8S1E6M3</accession>
<dbReference type="Proteomes" id="UP000494165">
    <property type="component" value="Unassembled WGS sequence"/>
</dbReference>
<evidence type="ECO:0000256" key="3">
    <source>
        <dbReference type="ARBA" id="ARBA00022679"/>
    </source>
</evidence>
<reference evidence="10 11" key="1">
    <citation type="submission" date="2020-04" db="EMBL/GenBank/DDBJ databases">
        <authorList>
            <person name="Alioto T."/>
            <person name="Alioto T."/>
            <person name="Gomez Garrido J."/>
        </authorList>
    </citation>
    <scope>NUCLEOTIDE SEQUENCE [LARGE SCALE GENOMIC DNA]</scope>
</reference>
<dbReference type="EC" id="2.4.1.-" evidence="9"/>
<feature type="non-terminal residue" evidence="10">
    <location>
        <position position="1"/>
    </location>
</feature>
<dbReference type="PANTHER" id="PTHR12369:SF11">
    <property type="entry name" value="HEXOSYLTRANSFERASE"/>
    <property type="match status" value="1"/>
</dbReference>
<organism evidence="10 11">
    <name type="scientific">Cloeon dipterum</name>
    <dbReference type="NCBI Taxonomy" id="197152"/>
    <lineage>
        <taxon>Eukaryota</taxon>
        <taxon>Metazoa</taxon>
        <taxon>Ecdysozoa</taxon>
        <taxon>Arthropoda</taxon>
        <taxon>Hexapoda</taxon>
        <taxon>Insecta</taxon>
        <taxon>Pterygota</taxon>
        <taxon>Palaeoptera</taxon>
        <taxon>Ephemeroptera</taxon>
        <taxon>Pisciforma</taxon>
        <taxon>Baetidae</taxon>
        <taxon>Cloeon</taxon>
    </lineage>
</organism>
<evidence type="ECO:0000256" key="4">
    <source>
        <dbReference type="ARBA" id="ARBA00022692"/>
    </source>
</evidence>
<proteinExistence type="inferred from homology"/>
<comment type="similarity">
    <text evidence="2 9">Belongs to the chondroitin N-acetylgalactosaminyltransferase family.</text>
</comment>
<dbReference type="AlphaFoldDB" id="A0A8S1E6M3"/>
<comment type="subcellular location">
    <subcellularLocation>
        <location evidence="1 9">Golgi apparatus</location>
        <location evidence="1 9">Golgi stack membrane</location>
        <topology evidence="1 9">Single-pass type II membrane protein</topology>
    </subcellularLocation>
</comment>
<dbReference type="Gene3D" id="3.90.550.10">
    <property type="entry name" value="Spore Coat Polysaccharide Biosynthesis Protein SpsA, Chain A"/>
    <property type="match status" value="1"/>
</dbReference>
<gene>
    <name evidence="10" type="ORF">CLODIP_2_CD09800</name>
</gene>
<dbReference type="Pfam" id="PF05679">
    <property type="entry name" value="CHGN"/>
    <property type="match status" value="1"/>
</dbReference>
<sequence length="309" mass="34118">EVETNSGDFNSIAGGVLGPAYALMHQPQQHVTPNPARDKLLTFLVPLSGRLKTFHRFISLYEEICILGRQATALVLVLFPSDEVKETVALVRSIQRRHPSAAISILPVFVPFARGMALQLGAAHVQTHNEDTILFFVDVDIVFTAAALQRIRLNTIKGKSVYFPIVFSEFDPNIVHGNTTESRSSNHFLINENTGYWRNYGFGIASAYPSDLNLVGGFNTAIKGWGKEDVDLFDKFVKSKISVFRAADPGLVHVFHIVECDTSLDPPQFAMCQGTRANTYGGNFQLSRILDAHPEILQMASKSRVPTAS</sequence>
<dbReference type="EMBL" id="CADEPI010001115">
    <property type="protein sequence ID" value="CAB3389020.1"/>
    <property type="molecule type" value="Genomic_DNA"/>
</dbReference>
<evidence type="ECO:0000313" key="11">
    <source>
        <dbReference type="Proteomes" id="UP000494165"/>
    </source>
</evidence>
<dbReference type="OrthoDB" id="431432at2759"/>
<evidence type="ECO:0000256" key="9">
    <source>
        <dbReference type="RuleBase" id="RU364016"/>
    </source>
</evidence>
<dbReference type="InterPro" id="IPR029044">
    <property type="entry name" value="Nucleotide-diphossugar_trans"/>
</dbReference>
<evidence type="ECO:0000256" key="2">
    <source>
        <dbReference type="ARBA" id="ARBA00009239"/>
    </source>
</evidence>
<dbReference type="InterPro" id="IPR051227">
    <property type="entry name" value="CS_glycosyltransferase"/>
</dbReference>
<dbReference type="GO" id="GO:0032580">
    <property type="term" value="C:Golgi cisterna membrane"/>
    <property type="evidence" value="ECO:0007669"/>
    <property type="project" value="UniProtKB-SubCell"/>
</dbReference>